<sequence>MFGVNTGQLALVRAIFSDEFATDGVDYDALIDIAQGDITDWIADLHHTGLFTSTELDAMTCLWRRDPAALASILLGSADDRAARRGELALAGGR</sequence>
<dbReference type="AlphaFoldDB" id="A0A917CPK6"/>
<accession>A0A917CPK6</accession>
<comment type="caution">
    <text evidence="1">The sequence shown here is derived from an EMBL/GenBank/DDBJ whole genome shotgun (WGS) entry which is preliminary data.</text>
</comment>
<name>A0A917CPK6_9NOCA</name>
<keyword evidence="2" id="KW-1185">Reference proteome</keyword>
<dbReference type="Proteomes" id="UP000654257">
    <property type="component" value="Unassembled WGS sequence"/>
</dbReference>
<dbReference type="RefSeq" id="WP_188543184.1">
    <property type="nucleotide sequence ID" value="NZ_BMCU01000001.1"/>
</dbReference>
<dbReference type="EMBL" id="BMCU01000001">
    <property type="protein sequence ID" value="GGF94859.1"/>
    <property type="molecule type" value="Genomic_DNA"/>
</dbReference>
<protein>
    <submittedName>
        <fullName evidence="1">Uncharacterized protein</fullName>
    </submittedName>
</protein>
<evidence type="ECO:0000313" key="1">
    <source>
        <dbReference type="EMBL" id="GGF94859.1"/>
    </source>
</evidence>
<reference evidence="1" key="1">
    <citation type="journal article" date="2014" name="Int. J. Syst. Evol. Microbiol.">
        <title>Complete genome sequence of Corynebacterium casei LMG S-19264T (=DSM 44701T), isolated from a smear-ripened cheese.</title>
        <authorList>
            <consortium name="US DOE Joint Genome Institute (JGI-PGF)"/>
            <person name="Walter F."/>
            <person name="Albersmeier A."/>
            <person name="Kalinowski J."/>
            <person name="Ruckert C."/>
        </authorList>
    </citation>
    <scope>NUCLEOTIDE SEQUENCE</scope>
    <source>
        <strain evidence="1">CCM 7905</strain>
    </source>
</reference>
<organism evidence="1 2">
    <name type="scientific">Rhodococcoides trifolii</name>
    <dbReference type="NCBI Taxonomy" id="908250"/>
    <lineage>
        <taxon>Bacteria</taxon>
        <taxon>Bacillati</taxon>
        <taxon>Actinomycetota</taxon>
        <taxon>Actinomycetes</taxon>
        <taxon>Mycobacteriales</taxon>
        <taxon>Nocardiaceae</taxon>
        <taxon>Rhodococcoides</taxon>
    </lineage>
</organism>
<proteinExistence type="predicted"/>
<evidence type="ECO:0000313" key="2">
    <source>
        <dbReference type="Proteomes" id="UP000654257"/>
    </source>
</evidence>
<gene>
    <name evidence="1" type="ORF">GCM10007304_05900</name>
</gene>
<reference evidence="1" key="2">
    <citation type="submission" date="2020-09" db="EMBL/GenBank/DDBJ databases">
        <authorList>
            <person name="Sun Q."/>
            <person name="Sedlacek I."/>
        </authorList>
    </citation>
    <scope>NUCLEOTIDE SEQUENCE</scope>
    <source>
        <strain evidence="1">CCM 7905</strain>
    </source>
</reference>